<evidence type="ECO:0000313" key="3">
    <source>
        <dbReference type="Proteomes" id="UP001153069"/>
    </source>
</evidence>
<evidence type="ECO:0000256" key="1">
    <source>
        <dbReference type="SAM" id="MobiDB-lite"/>
    </source>
</evidence>
<evidence type="ECO:0000313" key="2">
    <source>
        <dbReference type="EMBL" id="CAB9509799.1"/>
    </source>
</evidence>
<accession>A0A9N8DWJ3</accession>
<protein>
    <submittedName>
        <fullName evidence="2">Uncharacterized protein</fullName>
    </submittedName>
</protein>
<dbReference type="EMBL" id="CAICTM010000404">
    <property type="protein sequence ID" value="CAB9509799.1"/>
    <property type="molecule type" value="Genomic_DNA"/>
</dbReference>
<organism evidence="2 3">
    <name type="scientific">Seminavis robusta</name>
    <dbReference type="NCBI Taxonomy" id="568900"/>
    <lineage>
        <taxon>Eukaryota</taxon>
        <taxon>Sar</taxon>
        <taxon>Stramenopiles</taxon>
        <taxon>Ochrophyta</taxon>
        <taxon>Bacillariophyta</taxon>
        <taxon>Bacillariophyceae</taxon>
        <taxon>Bacillariophycidae</taxon>
        <taxon>Naviculales</taxon>
        <taxon>Naviculaceae</taxon>
        <taxon>Seminavis</taxon>
    </lineage>
</organism>
<dbReference type="Proteomes" id="UP001153069">
    <property type="component" value="Unassembled WGS sequence"/>
</dbReference>
<proteinExistence type="predicted"/>
<comment type="caution">
    <text evidence="2">The sequence shown here is derived from an EMBL/GenBank/DDBJ whole genome shotgun (WGS) entry which is preliminary data.</text>
</comment>
<dbReference type="AlphaFoldDB" id="A0A9N8DWJ3"/>
<keyword evidence="3" id="KW-1185">Reference proteome</keyword>
<gene>
    <name evidence="2" type="ORF">SEMRO_405_G136280.1</name>
</gene>
<reference evidence="2" key="1">
    <citation type="submission" date="2020-06" db="EMBL/GenBank/DDBJ databases">
        <authorList>
            <consortium name="Plant Systems Biology data submission"/>
        </authorList>
    </citation>
    <scope>NUCLEOTIDE SEQUENCE</scope>
    <source>
        <strain evidence="2">D6</strain>
    </source>
</reference>
<sequence length="76" mass="8555">MTCLWGAAMACAIRTELSQKTRATLTRRWVQRSSNSNKKKQQPKNGNPAVARAASNMYAMESFPPQQYIFDAAKVF</sequence>
<feature type="region of interest" description="Disordered" evidence="1">
    <location>
        <begin position="24"/>
        <end position="50"/>
    </location>
</feature>
<name>A0A9N8DWJ3_9STRA</name>